<evidence type="ECO:0000313" key="9">
    <source>
        <dbReference type="Proteomes" id="UP000288805"/>
    </source>
</evidence>
<keyword evidence="5" id="KW-0539">Nucleus</keyword>
<evidence type="ECO:0000256" key="4">
    <source>
        <dbReference type="ARBA" id="ARBA00023163"/>
    </source>
</evidence>
<dbReference type="Proteomes" id="UP000288805">
    <property type="component" value="Unassembled WGS sequence"/>
</dbReference>
<dbReference type="InterPro" id="IPR003340">
    <property type="entry name" value="B3_DNA-bd"/>
</dbReference>
<dbReference type="GO" id="GO:0005634">
    <property type="term" value="C:nucleus"/>
    <property type="evidence" value="ECO:0007669"/>
    <property type="project" value="UniProtKB-SubCell"/>
</dbReference>
<evidence type="ECO:0000256" key="2">
    <source>
        <dbReference type="ARBA" id="ARBA00023015"/>
    </source>
</evidence>
<keyword evidence="2" id="KW-0805">Transcription regulation</keyword>
<name>A0A438FMS7_VITVI</name>
<keyword evidence="3" id="KW-0238">DNA-binding</keyword>
<comment type="subcellular location">
    <subcellularLocation>
        <location evidence="1">Nucleus</location>
    </subcellularLocation>
</comment>
<dbReference type="AlphaFoldDB" id="A0A438FMS7"/>
<dbReference type="PANTHER" id="PTHR31391:SF101">
    <property type="entry name" value="B3 DOMAIN-CONTAINING PROTEIN OS01G0234100"/>
    <property type="match status" value="1"/>
</dbReference>
<evidence type="ECO:0000256" key="5">
    <source>
        <dbReference type="ARBA" id="ARBA00023242"/>
    </source>
</evidence>
<comment type="caution">
    <text evidence="8">The sequence shown here is derived from an EMBL/GenBank/DDBJ whole genome shotgun (WGS) entry which is preliminary data.</text>
</comment>
<dbReference type="Gene3D" id="2.40.330.10">
    <property type="entry name" value="DNA-binding pseudobarrel domain"/>
    <property type="match status" value="2"/>
</dbReference>
<dbReference type="CDD" id="cd10017">
    <property type="entry name" value="B3_DNA"/>
    <property type="match status" value="2"/>
</dbReference>
<keyword evidence="4" id="KW-0804">Transcription</keyword>
<dbReference type="PANTHER" id="PTHR31391">
    <property type="entry name" value="B3 DOMAIN-CONTAINING PROTEIN OS11G0197600-RELATED"/>
    <property type="match status" value="1"/>
</dbReference>
<dbReference type="EMBL" id="QGNW01000842">
    <property type="protein sequence ID" value="RVW61257.1"/>
    <property type="molecule type" value="Genomic_DNA"/>
</dbReference>
<dbReference type="InterPro" id="IPR044837">
    <property type="entry name" value="REM16-like"/>
</dbReference>
<dbReference type="GO" id="GO:0003677">
    <property type="term" value="F:DNA binding"/>
    <property type="evidence" value="ECO:0007669"/>
    <property type="project" value="UniProtKB-KW"/>
</dbReference>
<sequence length="644" mass="72879">MEMVQEERAMMGKNMTNGRFDPSSVNSAALASVRSSSVIAVFNEIYPTPLTRYPLMEQAKKIIADHGSELPSLTRTMSRSNVAKGFWMYFPRSFCKLHLPENDATIILEDEAGEEYETNFLVNRSGLSAGWRKFSLDHQLKVGDILVFLLVGPCKFKVFIVRVENTIEDDVAGCLLDLRDSRRKNPLVEEEKVKVKDEVQQLKQRTSEMKRKPSAKRTCPEMKRHLDHTQKIKKEVSDAQQKATSCKRIRVDTDHITNGNEAKSSVMERAEKVQRNLPSEIPSMIKSMLPSHVTGGFWLGLPKKFCDVHLPKYDTTIILVDKRGAEYKTKFLVGKTGLSGGWRGFSIAHNLLEGDVLVFGLVQPTKFMVYIVRTNGFDEVDGAPLVLLNLEACVKQEDFGEDIKRWKNGEVKCLKNCLPNSPQENTKKESLSVSTTELGLAACQSENDSDGHGSEVLERIRFSESAVDFKEVKSMEAFSILVNGLIINSEFSKHLQTKYYELCCSQKTYLHDHLLDGLNYKLAAGIISETVNIADAIRASKLTTSRDNFSIWSKTLKAFQELGMNVGFLRARLDQLMSFGFVENRKREARLERVSAEEKIRDLEGSLLHVKEVRKRLNAEIEALDSPAAEKHEFMFQELAKSSW</sequence>
<protein>
    <submittedName>
        <fullName evidence="8">B3 domain-containing protein</fullName>
    </submittedName>
</protein>
<gene>
    <name evidence="8" type="primary">Os01g0234100_3</name>
    <name evidence="8" type="ORF">CK203_020576</name>
</gene>
<proteinExistence type="predicted"/>
<keyword evidence="6" id="KW-0175">Coiled coil</keyword>
<evidence type="ECO:0000259" key="7">
    <source>
        <dbReference type="PROSITE" id="PS50863"/>
    </source>
</evidence>
<evidence type="ECO:0000313" key="8">
    <source>
        <dbReference type="EMBL" id="RVW61257.1"/>
    </source>
</evidence>
<dbReference type="SMART" id="SM01019">
    <property type="entry name" value="B3"/>
    <property type="match status" value="2"/>
</dbReference>
<dbReference type="InterPro" id="IPR015300">
    <property type="entry name" value="DNA-bd_pseudobarrel_sf"/>
</dbReference>
<organism evidence="8 9">
    <name type="scientific">Vitis vinifera</name>
    <name type="common">Grape</name>
    <dbReference type="NCBI Taxonomy" id="29760"/>
    <lineage>
        <taxon>Eukaryota</taxon>
        <taxon>Viridiplantae</taxon>
        <taxon>Streptophyta</taxon>
        <taxon>Embryophyta</taxon>
        <taxon>Tracheophyta</taxon>
        <taxon>Spermatophyta</taxon>
        <taxon>Magnoliopsida</taxon>
        <taxon>eudicotyledons</taxon>
        <taxon>Gunneridae</taxon>
        <taxon>Pentapetalae</taxon>
        <taxon>rosids</taxon>
        <taxon>Vitales</taxon>
        <taxon>Vitaceae</taxon>
        <taxon>Viteae</taxon>
        <taxon>Vitis</taxon>
    </lineage>
</organism>
<feature type="domain" description="TF-B3" evidence="7">
    <location>
        <begin position="73"/>
        <end position="164"/>
    </location>
</feature>
<dbReference type="Pfam" id="PF02362">
    <property type="entry name" value="B3"/>
    <property type="match status" value="2"/>
</dbReference>
<evidence type="ECO:0000256" key="1">
    <source>
        <dbReference type="ARBA" id="ARBA00004123"/>
    </source>
</evidence>
<dbReference type="PROSITE" id="PS50863">
    <property type="entry name" value="B3"/>
    <property type="match status" value="2"/>
</dbReference>
<reference evidence="8 9" key="1">
    <citation type="journal article" date="2018" name="PLoS Genet.">
        <title>Population sequencing reveals clonal diversity and ancestral inbreeding in the grapevine cultivar Chardonnay.</title>
        <authorList>
            <person name="Roach M.J."/>
            <person name="Johnson D.L."/>
            <person name="Bohlmann J."/>
            <person name="van Vuuren H.J."/>
            <person name="Jones S.J."/>
            <person name="Pretorius I.S."/>
            <person name="Schmidt S.A."/>
            <person name="Borneman A.R."/>
        </authorList>
    </citation>
    <scope>NUCLEOTIDE SEQUENCE [LARGE SCALE GENOMIC DNA]</scope>
    <source>
        <strain evidence="9">cv. Chardonnay</strain>
        <tissue evidence="8">Leaf</tissue>
    </source>
</reference>
<accession>A0A438FMS7</accession>
<feature type="domain" description="TF-B3" evidence="7">
    <location>
        <begin position="284"/>
        <end position="375"/>
    </location>
</feature>
<evidence type="ECO:0000256" key="3">
    <source>
        <dbReference type="ARBA" id="ARBA00023125"/>
    </source>
</evidence>
<feature type="coiled-coil region" evidence="6">
    <location>
        <begin position="185"/>
        <end position="212"/>
    </location>
</feature>
<evidence type="ECO:0000256" key="6">
    <source>
        <dbReference type="SAM" id="Coils"/>
    </source>
</evidence>
<dbReference type="SUPFAM" id="SSF101936">
    <property type="entry name" value="DNA-binding pseudobarrel domain"/>
    <property type="match status" value="2"/>
</dbReference>